<reference evidence="1 2" key="1">
    <citation type="submission" date="2015-01" db="EMBL/GenBank/DDBJ databases">
        <title>Genome sequence of Jeotgalibacillus alimentarius.</title>
        <authorList>
            <person name="Goh K.M."/>
            <person name="Chan K.-G."/>
            <person name="Yaakop A.S."/>
            <person name="Ee R."/>
            <person name="Gan H.M."/>
            <person name="Chan C.S."/>
        </authorList>
    </citation>
    <scope>NUCLEOTIDE SEQUENCE [LARGE SCALE GENOMIC DNA]</scope>
    <source>
        <strain evidence="1 2">YKJ-13</strain>
    </source>
</reference>
<protein>
    <submittedName>
        <fullName evidence="1">Uncharacterized protein</fullName>
    </submittedName>
</protein>
<evidence type="ECO:0000313" key="2">
    <source>
        <dbReference type="Proteomes" id="UP000031950"/>
    </source>
</evidence>
<dbReference type="AlphaFoldDB" id="A0A0C2RYV2"/>
<proteinExistence type="predicted"/>
<dbReference type="Proteomes" id="UP000031950">
    <property type="component" value="Unassembled WGS sequence"/>
</dbReference>
<organism evidence="1 2">
    <name type="scientific">Jeotgalibacillus alimentarius</name>
    <dbReference type="NCBI Taxonomy" id="135826"/>
    <lineage>
        <taxon>Bacteria</taxon>
        <taxon>Bacillati</taxon>
        <taxon>Bacillota</taxon>
        <taxon>Bacilli</taxon>
        <taxon>Bacillales</taxon>
        <taxon>Caryophanaceae</taxon>
        <taxon>Jeotgalibacillus</taxon>
    </lineage>
</organism>
<accession>A0A0C2RYV2</accession>
<sequence>MKLSQKFDVSVDYLLGNERKDTSLSDEDRAILQFANTVEGAWFKKLPESDEEVIEAFRTLYYLYQDREKKKE</sequence>
<dbReference type="EMBL" id="JXRQ01000024">
    <property type="protein sequence ID" value="KIL46984.1"/>
    <property type="molecule type" value="Genomic_DNA"/>
</dbReference>
<keyword evidence="2" id="KW-1185">Reference proteome</keyword>
<evidence type="ECO:0000313" key="1">
    <source>
        <dbReference type="EMBL" id="KIL46984.1"/>
    </source>
</evidence>
<name>A0A0C2RYV2_9BACL</name>
<gene>
    <name evidence="1" type="ORF">KP77_25530</name>
</gene>
<comment type="caution">
    <text evidence="1">The sequence shown here is derived from an EMBL/GenBank/DDBJ whole genome shotgun (WGS) entry which is preliminary data.</text>
</comment>
<dbReference type="PATRIC" id="fig|135826.4.peg.2540"/>